<protein>
    <recommendedName>
        <fullName evidence="6">Fe2OG dioxygenase domain-containing protein</fullName>
    </recommendedName>
</protein>
<evidence type="ECO:0000256" key="2">
    <source>
        <dbReference type="ARBA" id="ARBA00022964"/>
    </source>
</evidence>
<keyword evidence="3" id="KW-0560">Oxidoreductase</keyword>
<dbReference type="InterPro" id="IPR005123">
    <property type="entry name" value="Oxoglu/Fe-dep_dioxygenase_dom"/>
</dbReference>
<dbReference type="GO" id="GO:0035515">
    <property type="term" value="F:oxidative RNA demethylase activity"/>
    <property type="evidence" value="ECO:0007669"/>
    <property type="project" value="TreeGrafter"/>
</dbReference>
<proteinExistence type="predicted"/>
<dbReference type="EMBL" id="CAXLJL010000102">
    <property type="protein sequence ID" value="CAL5131763.1"/>
    <property type="molecule type" value="Genomic_DNA"/>
</dbReference>
<comment type="caution">
    <text evidence="7">The sequence shown here is derived from an EMBL/GenBank/DDBJ whole genome shotgun (WGS) entry which is preliminary data.</text>
</comment>
<feature type="domain" description="Fe2OG dioxygenase" evidence="6">
    <location>
        <begin position="202"/>
        <end position="328"/>
    </location>
</feature>
<dbReference type="Proteomes" id="UP001497525">
    <property type="component" value="Unassembled WGS sequence"/>
</dbReference>
<name>A0AAV2T5N1_CALDB</name>
<keyword evidence="1 5" id="KW-0479">Metal-binding</keyword>
<evidence type="ECO:0000256" key="5">
    <source>
        <dbReference type="PIRSR" id="PIRSR604574-2"/>
    </source>
</evidence>
<dbReference type="InterPro" id="IPR037151">
    <property type="entry name" value="AlkB-like_sf"/>
</dbReference>
<dbReference type="GO" id="GO:0035516">
    <property type="term" value="F:broad specificity oxidative DNA demethylase activity"/>
    <property type="evidence" value="ECO:0007669"/>
    <property type="project" value="TreeGrafter"/>
</dbReference>
<dbReference type="AlphaFoldDB" id="A0AAV2T5N1"/>
<dbReference type="GO" id="GO:0005737">
    <property type="term" value="C:cytoplasm"/>
    <property type="evidence" value="ECO:0007669"/>
    <property type="project" value="TreeGrafter"/>
</dbReference>
<gene>
    <name evidence="7" type="ORF">CDAUBV1_LOCUS4310</name>
</gene>
<feature type="binding site" evidence="5">
    <location>
        <position position="220"/>
    </location>
    <ligand>
        <name>Fe cation</name>
        <dbReference type="ChEBI" id="CHEBI:24875"/>
        <note>catalytic</note>
    </ligand>
</feature>
<evidence type="ECO:0000256" key="4">
    <source>
        <dbReference type="ARBA" id="ARBA00023004"/>
    </source>
</evidence>
<evidence type="ECO:0000313" key="7">
    <source>
        <dbReference type="EMBL" id="CAL5131763.1"/>
    </source>
</evidence>
<dbReference type="GO" id="GO:0035513">
    <property type="term" value="P:oxidative RNA demethylation"/>
    <property type="evidence" value="ECO:0007669"/>
    <property type="project" value="TreeGrafter"/>
</dbReference>
<keyword evidence="4 5" id="KW-0408">Iron</keyword>
<dbReference type="PROSITE" id="PS51471">
    <property type="entry name" value="FE2OG_OXY"/>
    <property type="match status" value="1"/>
</dbReference>
<feature type="binding site" evidence="5">
    <location>
        <position position="295"/>
    </location>
    <ligand>
        <name>Fe cation</name>
        <dbReference type="ChEBI" id="CHEBI:24875"/>
        <note>catalytic</note>
    </ligand>
</feature>
<dbReference type="PANTHER" id="PTHR16557">
    <property type="entry name" value="ALKYLATED DNA REPAIR PROTEIN ALKB-RELATED"/>
    <property type="match status" value="1"/>
</dbReference>
<dbReference type="InterPro" id="IPR027450">
    <property type="entry name" value="AlkB-like"/>
</dbReference>
<reference evidence="7" key="1">
    <citation type="submission" date="2024-06" db="EMBL/GenBank/DDBJ databases">
        <authorList>
            <person name="Liu X."/>
            <person name="Lenzi L."/>
            <person name="Haldenby T S."/>
            <person name="Uol C."/>
        </authorList>
    </citation>
    <scope>NUCLEOTIDE SEQUENCE</scope>
</reference>
<dbReference type="InterPro" id="IPR004574">
    <property type="entry name" value="Alkb"/>
</dbReference>
<feature type="binding site" evidence="5">
    <location>
        <position position="222"/>
    </location>
    <ligand>
        <name>Fe cation</name>
        <dbReference type="ChEBI" id="CHEBI:24875"/>
        <note>catalytic</note>
    </ligand>
</feature>
<organism evidence="7 8">
    <name type="scientific">Calicophoron daubneyi</name>
    <name type="common">Rumen fluke</name>
    <name type="synonym">Paramphistomum daubneyi</name>
    <dbReference type="NCBI Taxonomy" id="300641"/>
    <lineage>
        <taxon>Eukaryota</taxon>
        <taxon>Metazoa</taxon>
        <taxon>Spiralia</taxon>
        <taxon>Lophotrochozoa</taxon>
        <taxon>Platyhelminthes</taxon>
        <taxon>Trematoda</taxon>
        <taxon>Digenea</taxon>
        <taxon>Plagiorchiida</taxon>
        <taxon>Pronocephalata</taxon>
        <taxon>Paramphistomoidea</taxon>
        <taxon>Paramphistomidae</taxon>
        <taxon>Calicophoron</taxon>
    </lineage>
</organism>
<comment type="cofactor">
    <cofactor evidence="5">
        <name>Fe(2+)</name>
        <dbReference type="ChEBI" id="CHEBI:29033"/>
    </cofactor>
    <text evidence="5">Binds 1 Fe(2+) ion per subunit.</text>
</comment>
<dbReference type="SUPFAM" id="SSF51197">
    <property type="entry name" value="Clavaminate synthase-like"/>
    <property type="match status" value="1"/>
</dbReference>
<dbReference type="Gene3D" id="2.60.120.590">
    <property type="entry name" value="Alpha-ketoglutarate-dependent dioxygenase AlkB-like"/>
    <property type="match status" value="1"/>
</dbReference>
<evidence type="ECO:0000256" key="1">
    <source>
        <dbReference type="ARBA" id="ARBA00022723"/>
    </source>
</evidence>
<sequence length="370" mass="41957">MTYCELVPENLKEIFKCYKHLHFTDEWISQLENSLSCFSVSLNGPHVHANSPTLSKTKTSPVTAYALSHEGFFLLRGVLSEKTLDDLLTASLSDWVRWPSKASNVDADVPADEDIWSSSILELKNGHIWDQTFMGKLRWITLGYHYQWGDRCYLESMRGKFPDLLANASTEILQFLERHLADEKLPIICDKTKPTELFKNFSPEAAIVNYYRKKTVMGFHTDEVEFEKRAPLISISLGPAAIYLLELSEPIVPNQSLPHMIHGSGDNIHSTTVLPMVLHHGDVVVMSGPSRLAKHAVPSVLFNIDNAVITSVGTRVAKRLYENGEQNWSDDMPYDSFSKLIVDYVHSTRVNMNVRQVVPSGRRFSDFQRS</sequence>
<evidence type="ECO:0000256" key="3">
    <source>
        <dbReference type="ARBA" id="ARBA00023002"/>
    </source>
</evidence>
<keyword evidence="2" id="KW-0223">Dioxygenase</keyword>
<accession>A0AAV2T5N1</accession>
<evidence type="ECO:0000313" key="8">
    <source>
        <dbReference type="Proteomes" id="UP001497525"/>
    </source>
</evidence>
<dbReference type="GO" id="GO:0008198">
    <property type="term" value="F:ferrous iron binding"/>
    <property type="evidence" value="ECO:0007669"/>
    <property type="project" value="TreeGrafter"/>
</dbReference>
<evidence type="ECO:0000259" key="6">
    <source>
        <dbReference type="PROSITE" id="PS51471"/>
    </source>
</evidence>
<dbReference type="Pfam" id="PF13532">
    <property type="entry name" value="2OG-FeII_Oxy_2"/>
    <property type="match status" value="1"/>
</dbReference>
<dbReference type="PANTHER" id="PTHR16557:SF2">
    <property type="entry name" value="NUCLEIC ACID DIOXYGENASE ALKBH1"/>
    <property type="match status" value="1"/>
</dbReference>